<dbReference type="PANTHER" id="PTHR37237:SF1">
    <property type="entry name" value="OS02G0567000 PROTEIN"/>
    <property type="match status" value="1"/>
</dbReference>
<protein>
    <submittedName>
        <fullName evidence="1">Uncharacterized protein</fullName>
    </submittedName>
</protein>
<keyword evidence="2" id="KW-1185">Reference proteome</keyword>
<dbReference type="EMBL" id="LR743596">
    <property type="protein sequence ID" value="CAA2625593.1"/>
    <property type="molecule type" value="Genomic_DNA"/>
</dbReference>
<organism evidence="1">
    <name type="scientific">Spirodela intermedia</name>
    <name type="common">Intermediate duckweed</name>
    <dbReference type="NCBI Taxonomy" id="51605"/>
    <lineage>
        <taxon>Eukaryota</taxon>
        <taxon>Viridiplantae</taxon>
        <taxon>Streptophyta</taxon>
        <taxon>Embryophyta</taxon>
        <taxon>Tracheophyta</taxon>
        <taxon>Spermatophyta</taxon>
        <taxon>Magnoliopsida</taxon>
        <taxon>Liliopsida</taxon>
        <taxon>Araceae</taxon>
        <taxon>Lemnoideae</taxon>
        <taxon>Spirodela</taxon>
    </lineage>
</organism>
<evidence type="ECO:0000313" key="2">
    <source>
        <dbReference type="Proteomes" id="UP001189122"/>
    </source>
</evidence>
<reference evidence="1 2" key="1">
    <citation type="submission" date="2019-12" db="EMBL/GenBank/DDBJ databases">
        <authorList>
            <person name="Scholz U."/>
            <person name="Mascher M."/>
            <person name="Fiebig A."/>
        </authorList>
    </citation>
    <scope>NUCLEOTIDE SEQUENCE</scope>
</reference>
<gene>
    <name evidence="1" type="ORF">SI7747_09011336</name>
</gene>
<dbReference type="Proteomes" id="UP001189122">
    <property type="component" value="Unassembled WGS sequence"/>
</dbReference>
<dbReference type="EMBL" id="CACRZD030000009">
    <property type="protein sequence ID" value="CAA6664947.1"/>
    <property type="molecule type" value="Genomic_DNA"/>
</dbReference>
<name>A0A7I8J3Z7_SPIIN</name>
<dbReference type="AlphaFoldDB" id="A0A7I8J3Z7"/>
<evidence type="ECO:0000313" key="1">
    <source>
        <dbReference type="EMBL" id="CAA2625593.1"/>
    </source>
</evidence>
<proteinExistence type="predicted"/>
<sequence>MRRVGGPLLCVGDLLQDLSEDAGAAAAVISPCPSISGDASPLPPSHLRSLFEATYDQLTESLAGTDHSWTQLTLKLCSAVETADKLVSLAQSNAEVLLDKVNSLDNIIKRSHSAVEVARALCGEKSKREMATNDCVRDLKSEGEVSISGSGCRLFLYHINFDDNFGSWRKNHGVDLFFSCLMELFHCPIYININRVADVVDWDVGALKNSIF</sequence>
<accession>A0A7I8J3Z7</accession>
<dbReference type="PANTHER" id="PTHR37237">
    <property type="entry name" value="OS02G0567000 PROTEIN"/>
    <property type="match status" value="1"/>
</dbReference>